<evidence type="ECO:0000313" key="2">
    <source>
        <dbReference type="Proteomes" id="UP000001055"/>
    </source>
</evidence>
<dbReference type="KEGG" id="pno:SNOG_03461"/>
<dbReference type="EMBL" id="CH445329">
    <property type="protein sequence ID" value="EAT88666.1"/>
    <property type="molecule type" value="Genomic_DNA"/>
</dbReference>
<proteinExistence type="predicted"/>
<dbReference type="AlphaFoldDB" id="Q0UXQ3"/>
<dbReference type="InParanoid" id="Q0UXQ3"/>
<dbReference type="Proteomes" id="UP000001055">
    <property type="component" value="Unassembled WGS sequence"/>
</dbReference>
<dbReference type="GeneID" id="5970887"/>
<protein>
    <submittedName>
        <fullName evidence="1">Uncharacterized protein</fullName>
    </submittedName>
</protein>
<gene>
    <name evidence="1" type="ORF">SNOG_03461</name>
</gene>
<sequence>MSILSVNMGDQPVSPQGSTDIAADIALSQSVGGEMKTENALMTEKQVFAQ</sequence>
<reference evidence="2" key="1">
    <citation type="journal article" date="2007" name="Plant Cell">
        <title>Dothideomycete-plant interactions illuminated by genome sequencing and EST analysis of the wheat pathogen Stagonospora nodorum.</title>
        <authorList>
            <person name="Hane J.K."/>
            <person name="Lowe R.G."/>
            <person name="Solomon P.S."/>
            <person name="Tan K.C."/>
            <person name="Schoch C.L."/>
            <person name="Spatafora J.W."/>
            <person name="Crous P.W."/>
            <person name="Kodira C."/>
            <person name="Birren B.W."/>
            <person name="Galagan J.E."/>
            <person name="Torriani S.F."/>
            <person name="McDonald B.A."/>
            <person name="Oliver R.P."/>
        </authorList>
    </citation>
    <scope>NUCLEOTIDE SEQUENCE [LARGE SCALE GENOMIC DNA]</scope>
    <source>
        <strain evidence="2">SN15 / ATCC MYA-4574 / FGSC 10173</strain>
    </source>
</reference>
<accession>Q0UXQ3</accession>
<organism evidence="1 2">
    <name type="scientific">Phaeosphaeria nodorum (strain SN15 / ATCC MYA-4574 / FGSC 10173)</name>
    <name type="common">Glume blotch fungus</name>
    <name type="synonym">Parastagonospora nodorum</name>
    <dbReference type="NCBI Taxonomy" id="321614"/>
    <lineage>
        <taxon>Eukaryota</taxon>
        <taxon>Fungi</taxon>
        <taxon>Dikarya</taxon>
        <taxon>Ascomycota</taxon>
        <taxon>Pezizomycotina</taxon>
        <taxon>Dothideomycetes</taxon>
        <taxon>Pleosporomycetidae</taxon>
        <taxon>Pleosporales</taxon>
        <taxon>Pleosporineae</taxon>
        <taxon>Phaeosphaeriaceae</taxon>
        <taxon>Parastagonospora</taxon>
    </lineage>
</organism>
<dbReference type="RefSeq" id="XP_001794024.1">
    <property type="nucleotide sequence ID" value="XM_001793972.1"/>
</dbReference>
<evidence type="ECO:0000313" key="1">
    <source>
        <dbReference type="EMBL" id="EAT88666.1"/>
    </source>
</evidence>
<name>Q0UXQ3_PHANO</name>